<dbReference type="RefSeq" id="WP_010422966.1">
    <property type="nucleotide sequence ID" value="NZ_OY974080.1"/>
</dbReference>
<dbReference type="Proteomes" id="UP001642485">
    <property type="component" value="Chromosome"/>
</dbReference>
<dbReference type="EMBL" id="OZ018776">
    <property type="protein sequence ID" value="CAK9121448.1"/>
    <property type="molecule type" value="Genomic_DNA"/>
</dbReference>
<accession>A0ABM9ND04</accession>
<protein>
    <submittedName>
        <fullName evidence="1">Uncharacterized protein</fullName>
    </submittedName>
</protein>
<keyword evidence="2" id="KW-1185">Reference proteome</keyword>
<proteinExistence type="predicted"/>
<organism evidence="1 2">
    <name type="scientific">Rickettsia helvetica</name>
    <dbReference type="NCBI Taxonomy" id="35789"/>
    <lineage>
        <taxon>Bacteria</taxon>
        <taxon>Pseudomonadati</taxon>
        <taxon>Pseudomonadota</taxon>
        <taxon>Alphaproteobacteria</taxon>
        <taxon>Rickettsiales</taxon>
        <taxon>Rickettsiaceae</taxon>
        <taxon>Rickettsieae</taxon>
        <taxon>Rickettsia</taxon>
        <taxon>spotted fever group</taxon>
    </lineage>
</organism>
<name>A0ABM9ND04_RICHE</name>
<sequence length="86" mass="9691">MLYFQGAMFLGSNDACAYLSEFYKNGNHLGINNEQLSNLIKIVINIGKFLYHSKLTNSICLKDFGISDYSELKELAIIENGYMNAV</sequence>
<reference evidence="1 2" key="1">
    <citation type="submission" date="2024-02" db="EMBL/GenBank/DDBJ databases">
        <authorList>
            <person name="Nijsse B."/>
            <person name="Sprong H."/>
        </authorList>
    </citation>
    <scope>NUCLEOTIDE SEQUENCE [LARGE SCALE GENOMIC DNA]</scope>
    <source>
        <strain evidence="1">OB144</strain>
    </source>
</reference>
<evidence type="ECO:0000313" key="1">
    <source>
        <dbReference type="EMBL" id="CAK9121448.1"/>
    </source>
</evidence>
<evidence type="ECO:0000313" key="2">
    <source>
        <dbReference type="Proteomes" id="UP001642485"/>
    </source>
</evidence>
<gene>
    <name evidence="1" type="ORF">OB144RH_06635</name>
</gene>